<evidence type="ECO:0000313" key="3">
    <source>
        <dbReference type="Proteomes" id="UP000237347"/>
    </source>
</evidence>
<dbReference type="EMBL" id="PKMF04000316">
    <property type="protein sequence ID" value="KAK7837979.1"/>
    <property type="molecule type" value="Genomic_DNA"/>
</dbReference>
<evidence type="ECO:0000256" key="1">
    <source>
        <dbReference type="SAM" id="MobiDB-lite"/>
    </source>
</evidence>
<protein>
    <submittedName>
        <fullName evidence="2">Uncharacterized protein</fullName>
    </submittedName>
</protein>
<comment type="caution">
    <text evidence="2">The sequence shown here is derived from an EMBL/GenBank/DDBJ whole genome shotgun (WGS) entry which is preliminary data.</text>
</comment>
<accession>A0AAW0KFA9</accession>
<feature type="compositionally biased region" description="Basic and acidic residues" evidence="1">
    <location>
        <begin position="182"/>
        <end position="221"/>
    </location>
</feature>
<feature type="compositionally biased region" description="Polar residues" evidence="1">
    <location>
        <begin position="336"/>
        <end position="347"/>
    </location>
</feature>
<keyword evidence="3" id="KW-1185">Reference proteome</keyword>
<proteinExistence type="predicted"/>
<sequence length="1013" mass="111858">MSLEIEEQSSMDQPVEMNHESQNEFEDSSQDRQRISGNLSANSFRRNEYGSSPPTRGDLNSNSRGVHGRWESRSSTRSDKDSDLQSDWDPSESGRRYGSQSRRSWQVPEHDGLLGSGSFPRPSGYAAGVSAPKLRANDQYQLSKTNEPYHPPRPYKAAPHSRRETNDSFNDETFGSSEDTSEDRAEEERKRRVSFELMRKEQQKAFQEKQKLNPEKRKDGFDISTLMEDSKDEKILLNRSNESGDSVILKNSNNDSEKSSLPPQTPASRPLVPPGFTSTNVERNLGPKSVIHPHTVEVVNPELGNSLAHAKGNHVLNGTSDNQVEKQSSEQKGLTERQLGSTNMSVNNMSEKNLNALSSKTTDMDGQLYKTSYHSEAVEASESEVIDLNAEKVTGNKIVGESNQNHSPSILDKFFGTAITGGGPSSFIEHHDSKVDETLIPPATQSSKFARWFLEEDGHTTPNVTSAVVENSELHKNKPQAVPVVITCEDLEQSMLSEISENVATLQPPIQVVSLPDTKIEPPKATIDDSASQHLLSLLQKGTNLKDIEPSQNLEIQSSEKLHNNEGASLASFDSAVHDSKELNTENASNSGQTLTLETLFGTAFMKELQSVGAPVSVQRSSVGNARVDNLEPHEFPFPGMDDGHMPTNEIGSNTISYENSVLTSKQRVQTKPVMIEEQWLGFDDPQTELDSSQLRTGLKSKLSGFDGPVDLRLPEEDSLIMVNDPLSLQKYATAGNIAKTEVSPSPNTQVGIAEKLAFNSIFKDERSFMGGQEGQPFLRGPYDLREPDIPYQGLSVQPSSPRLQPPHSNHLGPLFHQLDSHPSNINAQMKFMAPEGIIHHDPPPNRQFPANMLRPPFHHPSTGLSGLDPPSHHPMLQQMHMSGNFPPPHLLQGFPRSSPMPAPPNRGAPLPPHVSNQMNNFMPEMNPLQGFPFSHRQPNFAGLGMPPPGESLTPLSVFLLMLVVEAIIQRQSRGLSRWGSGQIPNRFSLLPLVALVRGCMVMNWTWVLGIDS</sequence>
<gene>
    <name evidence="2" type="ORF">CFP56_020538</name>
</gene>
<dbReference type="AlphaFoldDB" id="A0AAW0KFA9"/>
<feature type="compositionally biased region" description="Basic and acidic residues" evidence="1">
    <location>
        <begin position="323"/>
        <end position="335"/>
    </location>
</feature>
<feature type="compositionally biased region" description="Polar residues" evidence="1">
    <location>
        <begin position="35"/>
        <end position="64"/>
    </location>
</feature>
<feature type="region of interest" description="Disordered" evidence="1">
    <location>
        <begin position="1"/>
        <end position="287"/>
    </location>
</feature>
<feature type="compositionally biased region" description="Polar residues" evidence="1">
    <location>
        <begin position="238"/>
        <end position="262"/>
    </location>
</feature>
<dbReference type="PANTHER" id="PTHR34802">
    <property type="entry name" value="CHORISMATE SYNTHASE"/>
    <property type="match status" value="1"/>
</dbReference>
<feature type="compositionally biased region" description="Polar residues" evidence="1">
    <location>
        <begin position="167"/>
        <end position="178"/>
    </location>
</feature>
<dbReference type="PANTHER" id="PTHR34802:SF1">
    <property type="entry name" value="CHORISMATE SYNTHASE"/>
    <property type="match status" value="1"/>
</dbReference>
<dbReference type="Proteomes" id="UP000237347">
    <property type="component" value="Unassembled WGS sequence"/>
</dbReference>
<name>A0AAW0KFA9_QUESU</name>
<feature type="compositionally biased region" description="Basic and acidic residues" evidence="1">
    <location>
        <begin position="68"/>
        <end position="83"/>
    </location>
</feature>
<evidence type="ECO:0000313" key="2">
    <source>
        <dbReference type="EMBL" id="KAK7837979.1"/>
    </source>
</evidence>
<organism evidence="2 3">
    <name type="scientific">Quercus suber</name>
    <name type="common">Cork oak</name>
    <dbReference type="NCBI Taxonomy" id="58331"/>
    <lineage>
        <taxon>Eukaryota</taxon>
        <taxon>Viridiplantae</taxon>
        <taxon>Streptophyta</taxon>
        <taxon>Embryophyta</taxon>
        <taxon>Tracheophyta</taxon>
        <taxon>Spermatophyta</taxon>
        <taxon>Magnoliopsida</taxon>
        <taxon>eudicotyledons</taxon>
        <taxon>Gunneridae</taxon>
        <taxon>Pentapetalae</taxon>
        <taxon>rosids</taxon>
        <taxon>fabids</taxon>
        <taxon>Fagales</taxon>
        <taxon>Fagaceae</taxon>
        <taxon>Quercus</taxon>
    </lineage>
</organism>
<reference evidence="2 3" key="1">
    <citation type="journal article" date="2018" name="Sci. Data">
        <title>The draft genome sequence of cork oak.</title>
        <authorList>
            <person name="Ramos A.M."/>
            <person name="Usie A."/>
            <person name="Barbosa P."/>
            <person name="Barros P.M."/>
            <person name="Capote T."/>
            <person name="Chaves I."/>
            <person name="Simoes F."/>
            <person name="Abreu I."/>
            <person name="Carrasquinho I."/>
            <person name="Faro C."/>
            <person name="Guimaraes J.B."/>
            <person name="Mendonca D."/>
            <person name="Nobrega F."/>
            <person name="Rodrigues L."/>
            <person name="Saibo N.J.M."/>
            <person name="Varela M.C."/>
            <person name="Egas C."/>
            <person name="Matos J."/>
            <person name="Miguel C.M."/>
            <person name="Oliveira M.M."/>
            <person name="Ricardo C.P."/>
            <person name="Goncalves S."/>
        </authorList>
    </citation>
    <scope>NUCLEOTIDE SEQUENCE [LARGE SCALE GENOMIC DNA]</scope>
    <source>
        <strain evidence="3">cv. HL8</strain>
    </source>
</reference>
<feature type="region of interest" description="Disordered" evidence="1">
    <location>
        <begin position="309"/>
        <end position="347"/>
    </location>
</feature>